<protein>
    <submittedName>
        <fullName evidence="1">Uncharacterized protein</fullName>
    </submittedName>
</protein>
<accession>A0A1H4E483</accession>
<proteinExistence type="predicted"/>
<dbReference type="EMBL" id="FNRL01000016">
    <property type="protein sequence ID" value="SEA79578.1"/>
    <property type="molecule type" value="Genomic_DNA"/>
</dbReference>
<evidence type="ECO:0000313" key="2">
    <source>
        <dbReference type="Proteomes" id="UP000199656"/>
    </source>
</evidence>
<dbReference type="OrthoDB" id="674061at2"/>
<gene>
    <name evidence="1" type="ORF">SAMN05660909_03481</name>
</gene>
<dbReference type="Proteomes" id="UP000199656">
    <property type="component" value="Unassembled WGS sequence"/>
</dbReference>
<evidence type="ECO:0000313" key="1">
    <source>
        <dbReference type="EMBL" id="SEA79578.1"/>
    </source>
</evidence>
<reference evidence="2" key="1">
    <citation type="submission" date="2016-10" db="EMBL/GenBank/DDBJ databases">
        <authorList>
            <person name="Varghese N."/>
            <person name="Submissions S."/>
        </authorList>
    </citation>
    <scope>NUCLEOTIDE SEQUENCE [LARGE SCALE GENOMIC DNA]</scope>
    <source>
        <strain evidence="2">DSM 23920</strain>
    </source>
</reference>
<dbReference type="AlphaFoldDB" id="A0A1H4E483"/>
<name>A0A1H4E483_9BACT</name>
<organism evidence="1 2">
    <name type="scientific">Chitinophaga terrae</name>
    <name type="common">ex Kim and Jung 2007</name>
    <dbReference type="NCBI Taxonomy" id="408074"/>
    <lineage>
        <taxon>Bacteria</taxon>
        <taxon>Pseudomonadati</taxon>
        <taxon>Bacteroidota</taxon>
        <taxon>Chitinophagia</taxon>
        <taxon>Chitinophagales</taxon>
        <taxon>Chitinophagaceae</taxon>
        <taxon>Chitinophaga</taxon>
    </lineage>
</organism>
<dbReference type="RefSeq" id="WP_089763202.1">
    <property type="nucleotide sequence ID" value="NZ_BKAT01000029.1"/>
</dbReference>
<keyword evidence="2" id="KW-1185">Reference proteome</keyword>
<dbReference type="STRING" id="408074.SAMN05660909_03481"/>
<sequence>MKNKNAGKRASTALLIVACCILVLLISGIPSSRKANKQNCIPVTGLVTSIKTGSPGWIIHLKNNPHIFYISSKTNTGLSLQQLEKDIAGKNVQLYTLHSWSPLDPFSSMQQVHRLQIGDQVLFSEF</sequence>